<dbReference type="Gene3D" id="1.10.10.10">
    <property type="entry name" value="Winged helix-like DNA-binding domain superfamily/Winged helix DNA-binding domain"/>
    <property type="match status" value="1"/>
</dbReference>
<organism evidence="2 3">
    <name type="scientific">Paenibacillus xylanilyticus</name>
    <dbReference type="NCBI Taxonomy" id="248903"/>
    <lineage>
        <taxon>Bacteria</taxon>
        <taxon>Bacillati</taxon>
        <taxon>Bacillota</taxon>
        <taxon>Bacilli</taxon>
        <taxon>Bacillales</taxon>
        <taxon>Paenibacillaceae</taxon>
        <taxon>Paenibacillus</taxon>
    </lineage>
</organism>
<gene>
    <name evidence="2" type="ORF">HP552_03065</name>
</gene>
<proteinExistence type="predicted"/>
<evidence type="ECO:0000313" key="2">
    <source>
        <dbReference type="EMBL" id="NUU74253.1"/>
    </source>
</evidence>
<dbReference type="RefSeq" id="WP_175394187.1">
    <property type="nucleotide sequence ID" value="NZ_JABMCB010000134.1"/>
</dbReference>
<feature type="domain" description="TOTE conflict system primase" evidence="1">
    <location>
        <begin position="42"/>
        <end position="141"/>
    </location>
</feature>
<dbReference type="Proteomes" id="UP000526125">
    <property type="component" value="Unassembled WGS sequence"/>
</dbReference>
<keyword evidence="3" id="KW-1185">Reference proteome</keyword>
<comment type="caution">
    <text evidence="2">The sequence shown here is derived from an EMBL/GenBank/DDBJ whole genome shotgun (WGS) entry which is preliminary data.</text>
</comment>
<evidence type="ECO:0000259" key="1">
    <source>
        <dbReference type="Pfam" id="PF22548"/>
    </source>
</evidence>
<protein>
    <recommendedName>
        <fullName evidence="1">TOTE conflict system primase domain-containing protein</fullName>
    </recommendedName>
</protein>
<dbReference type="AlphaFoldDB" id="A0A7Y6BTD7"/>
<sequence length="471" mass="53054">MRGGAPMPDVIDRLFDLYIIQNNHYLIQFAGGAYRTFTEKDGPLRRHQLDAHLKGKKTVGTFGGKFFTKFMTFDVDFKDQATAKWVTYKLAEALNTAGVKSYAISFSGNKGYHVDIFFNKAVSIASTRKFFDFIIESAELRSVQGGEIEYRPSGSQGVKLPIGTHQKTGNYCGFCLVEDGLRVMSPEESTDYLHAIKKTDSALILDIINGSDEAVYDLDDAAEMETVISRHKMLETYDQTESYTLSRSAERYNNGLTGPGQRHKSFLMLARLFNHNGVERDEAVCAIAEWFSWQDTAFYESDAEFCAKDLRECVDYIFTNNLTLTVEQRDITVKFNEIDGIVRGCSSLVHKALVYAMLIHSKRWAGESGAFYMTYDQMAQAAGIDRSTAARNIPKLEAAGIIQIVQRDQKVRGTHIKKPNVYRMNLQSSDEGAAEFNVTAGTGLTECLLYFYDEAQLRKLLPRRQYAQLAS</sequence>
<dbReference type="InterPro" id="IPR036388">
    <property type="entry name" value="WH-like_DNA-bd_sf"/>
</dbReference>
<evidence type="ECO:0000313" key="3">
    <source>
        <dbReference type="Proteomes" id="UP000526125"/>
    </source>
</evidence>
<dbReference type="EMBL" id="JABMCB010000134">
    <property type="protein sequence ID" value="NUU74253.1"/>
    <property type="molecule type" value="Genomic_DNA"/>
</dbReference>
<reference evidence="2 3" key="1">
    <citation type="submission" date="2020-05" db="EMBL/GenBank/DDBJ databases">
        <title>Genome Sequencing of Type Strains.</title>
        <authorList>
            <person name="Lemaire J.F."/>
            <person name="Inderbitzin P."/>
            <person name="Gregorio O.A."/>
            <person name="Collins S.B."/>
            <person name="Wespe N."/>
            <person name="Knight-Connoni V."/>
        </authorList>
    </citation>
    <scope>NUCLEOTIDE SEQUENCE [LARGE SCALE GENOMIC DNA]</scope>
    <source>
        <strain evidence="2 3">LMG 21957</strain>
    </source>
</reference>
<name>A0A7Y6BTD7_9BACL</name>
<dbReference type="Pfam" id="PF22548">
    <property type="entry name" value="AEP-TOTE"/>
    <property type="match status" value="1"/>
</dbReference>
<accession>A0A7Y6BTD7</accession>
<dbReference type="InterPro" id="IPR054347">
    <property type="entry name" value="TOTE_primase"/>
</dbReference>
<dbReference type="SUPFAM" id="SSF56747">
    <property type="entry name" value="Prim-pol domain"/>
    <property type="match status" value="1"/>
</dbReference>